<dbReference type="Proteomes" id="UP000253816">
    <property type="component" value="Unassembled WGS sequence"/>
</dbReference>
<protein>
    <submittedName>
        <fullName evidence="1">Uncharacterized protein</fullName>
    </submittedName>
</protein>
<dbReference type="AlphaFoldDB" id="A0A369KE78"/>
<dbReference type="EMBL" id="QQBG01000026">
    <property type="protein sequence ID" value="RDB31207.1"/>
    <property type="molecule type" value="Genomic_DNA"/>
</dbReference>
<accession>A0A369KE78</accession>
<comment type="caution">
    <text evidence="1">The sequence shown here is derived from an EMBL/GenBank/DDBJ whole genome shotgun (WGS) entry which is preliminary data.</text>
</comment>
<organism evidence="1 2">
    <name type="scientific">Candidatus Similichlamydia laticola</name>
    <dbReference type="NCBI Taxonomy" id="2170265"/>
    <lineage>
        <taxon>Bacteria</taxon>
        <taxon>Pseudomonadati</taxon>
        <taxon>Chlamydiota</taxon>
        <taxon>Chlamydiia</taxon>
        <taxon>Parachlamydiales</taxon>
        <taxon>Candidatus Parilichlamydiaceae</taxon>
        <taxon>Candidatus Similichlamydia</taxon>
    </lineage>
</organism>
<keyword evidence="2" id="KW-1185">Reference proteome</keyword>
<sequence length="85" mass="9963">MHRHDFSMGMPRLANLLSIDRGLDPAPLSSFRSLSQENLMSFRLFHAHRKPIASRHFGWRRTSREHDGVSFVLFHTLACLRFDRS</sequence>
<evidence type="ECO:0000313" key="1">
    <source>
        <dbReference type="EMBL" id="RDB31207.1"/>
    </source>
</evidence>
<proteinExistence type="predicted"/>
<reference evidence="1 2" key="1">
    <citation type="submission" date="2018-07" db="EMBL/GenBank/DDBJ databases">
        <title>Comparative genomics of the Candidatus Parilichlamydiaceae reveals evidence of convergent evolution and genome reduction in the phylum Chlamydiae.</title>
        <authorList>
            <person name="Taylor-Brown A."/>
            <person name="Polkinghorne A."/>
        </authorList>
    </citation>
    <scope>NUCLEOTIDE SEQUENCE [LARGE SCALE GENOMIC DNA]</scope>
    <source>
        <strain evidence="1 2">Hat2</strain>
    </source>
</reference>
<evidence type="ECO:0000313" key="2">
    <source>
        <dbReference type="Proteomes" id="UP000253816"/>
    </source>
</evidence>
<gene>
    <name evidence="1" type="ORF">HAT2_00687</name>
</gene>
<name>A0A369KE78_9BACT</name>